<sequence length="112" mass="12863">MLLSLWKDDFQGPVPLQLLLSPRNVGLLADTRPREWDLLLFLLRELVEKDLMGQLEIEAYLGSLNEAQWPGDFSEELSTLFRLFLAEPHLLEPQLRACELMQTNRGTVLAQS</sequence>
<reference evidence="2" key="1">
    <citation type="journal article" date="2011" name="Nat. Biotechnol.">
        <title>The genomic sequence of the Chinese hamster ovary (CHO)-K1 cell line.</title>
        <authorList>
            <person name="Xu X."/>
            <person name="Nagarajan H."/>
            <person name="Lewis N.E."/>
            <person name="Pan S."/>
            <person name="Cai Z."/>
            <person name="Liu X."/>
            <person name="Chen W."/>
            <person name="Xie M."/>
            <person name="Wang W."/>
            <person name="Hammond S."/>
            <person name="Andersen M.R."/>
            <person name="Neff N."/>
            <person name="Passarelli B."/>
            <person name="Koh W."/>
            <person name="Fan H.C."/>
            <person name="Wang J."/>
            <person name="Gui Y."/>
            <person name="Lee K.H."/>
            <person name="Betenbaugh M.J."/>
            <person name="Quake S.R."/>
            <person name="Famili I."/>
            <person name="Palsson B.O."/>
            <person name="Wang J."/>
        </authorList>
    </citation>
    <scope>NUCLEOTIDE SEQUENCE [LARGE SCALE GENOMIC DNA]</scope>
    <source>
        <strain evidence="2">CHO K1 cell line</strain>
    </source>
</reference>
<dbReference type="InParanoid" id="G3H0W8"/>
<organism evidence="1 2">
    <name type="scientific">Cricetulus griseus</name>
    <name type="common">Chinese hamster</name>
    <name type="synonym">Cricetulus barabensis griseus</name>
    <dbReference type="NCBI Taxonomy" id="10029"/>
    <lineage>
        <taxon>Eukaryota</taxon>
        <taxon>Metazoa</taxon>
        <taxon>Chordata</taxon>
        <taxon>Craniata</taxon>
        <taxon>Vertebrata</taxon>
        <taxon>Euteleostomi</taxon>
        <taxon>Mammalia</taxon>
        <taxon>Eutheria</taxon>
        <taxon>Euarchontoglires</taxon>
        <taxon>Glires</taxon>
        <taxon>Rodentia</taxon>
        <taxon>Myomorpha</taxon>
        <taxon>Muroidea</taxon>
        <taxon>Cricetidae</taxon>
        <taxon>Cricetinae</taxon>
        <taxon>Cricetulus</taxon>
    </lineage>
</organism>
<dbReference type="EMBL" id="JH000098">
    <property type="protein sequence ID" value="EGV97228.1"/>
    <property type="molecule type" value="Genomic_DNA"/>
</dbReference>
<dbReference type="PANTHER" id="PTHR28678:SF1">
    <property type="entry name" value="CODANIN-1"/>
    <property type="match status" value="1"/>
</dbReference>
<dbReference type="GO" id="GO:0006325">
    <property type="term" value="P:chromatin organization"/>
    <property type="evidence" value="ECO:0007669"/>
    <property type="project" value="TreeGrafter"/>
</dbReference>
<accession>G3H0W8</accession>
<dbReference type="InterPro" id="IPR040031">
    <property type="entry name" value="Codanin-1"/>
</dbReference>
<evidence type="ECO:0000313" key="2">
    <source>
        <dbReference type="Proteomes" id="UP000001075"/>
    </source>
</evidence>
<dbReference type="AlphaFoldDB" id="G3H0W8"/>
<dbReference type="Proteomes" id="UP000001075">
    <property type="component" value="Unassembled WGS sequence"/>
</dbReference>
<dbReference type="PANTHER" id="PTHR28678">
    <property type="entry name" value="CODANIN-1"/>
    <property type="match status" value="1"/>
</dbReference>
<dbReference type="GO" id="GO:0005634">
    <property type="term" value="C:nucleus"/>
    <property type="evidence" value="ECO:0007669"/>
    <property type="project" value="TreeGrafter"/>
</dbReference>
<proteinExistence type="predicted"/>
<protein>
    <submittedName>
        <fullName evidence="1">Codanin-1</fullName>
    </submittedName>
</protein>
<dbReference type="STRING" id="10029.G3H0W8"/>
<name>G3H0W8_CRIGR</name>
<gene>
    <name evidence="1" type="ORF">I79_003788</name>
</gene>
<evidence type="ECO:0000313" key="1">
    <source>
        <dbReference type="EMBL" id="EGV97228.1"/>
    </source>
</evidence>